<comment type="caution">
    <text evidence="1">The sequence shown here is derived from an EMBL/GenBank/DDBJ whole genome shotgun (WGS) entry which is preliminary data.</text>
</comment>
<evidence type="ECO:0000313" key="1">
    <source>
        <dbReference type="EMBL" id="KAH7941596.1"/>
    </source>
</evidence>
<organism evidence="1 2">
    <name type="scientific">Dermacentor silvarum</name>
    <name type="common">Tick</name>
    <dbReference type="NCBI Taxonomy" id="543639"/>
    <lineage>
        <taxon>Eukaryota</taxon>
        <taxon>Metazoa</taxon>
        <taxon>Ecdysozoa</taxon>
        <taxon>Arthropoda</taxon>
        <taxon>Chelicerata</taxon>
        <taxon>Arachnida</taxon>
        <taxon>Acari</taxon>
        <taxon>Parasitiformes</taxon>
        <taxon>Ixodida</taxon>
        <taxon>Ixodoidea</taxon>
        <taxon>Ixodidae</taxon>
        <taxon>Rhipicephalinae</taxon>
        <taxon>Dermacentor</taxon>
    </lineage>
</organism>
<dbReference type="EMBL" id="CM023476">
    <property type="protein sequence ID" value="KAH7941596.1"/>
    <property type="molecule type" value="Genomic_DNA"/>
</dbReference>
<dbReference type="Proteomes" id="UP000821865">
    <property type="component" value="Chromosome 7"/>
</dbReference>
<sequence length="181" mass="19924">MPHLPKADTKIVVRPRGGLNLAKVGGPAVTTTIFHATCIAREERALDTICTNKHQNIIVISTPNEANIDKPANATEKVSWADVVNGSPKRGVSGHSTPKRNNTSYNNTTELEHEAIAELRRENATLRHLVQQLTKEVQDLKKEHGQPLERPVNAPVADLPKSTTNWPRRNGQYSHSRKAAG</sequence>
<proteinExistence type="predicted"/>
<evidence type="ECO:0000313" key="2">
    <source>
        <dbReference type="Proteomes" id="UP000821865"/>
    </source>
</evidence>
<reference evidence="1" key="1">
    <citation type="submission" date="2020-05" db="EMBL/GenBank/DDBJ databases">
        <title>Large-scale comparative analyses of tick genomes elucidate their genetic diversity and vector capacities.</title>
        <authorList>
            <person name="Jia N."/>
            <person name="Wang J."/>
            <person name="Shi W."/>
            <person name="Du L."/>
            <person name="Sun Y."/>
            <person name="Zhan W."/>
            <person name="Jiang J."/>
            <person name="Wang Q."/>
            <person name="Zhang B."/>
            <person name="Ji P."/>
            <person name="Sakyi L.B."/>
            <person name="Cui X."/>
            <person name="Yuan T."/>
            <person name="Jiang B."/>
            <person name="Yang W."/>
            <person name="Lam T.T.-Y."/>
            <person name="Chang Q."/>
            <person name="Ding S."/>
            <person name="Wang X."/>
            <person name="Zhu J."/>
            <person name="Ruan X."/>
            <person name="Zhao L."/>
            <person name="Wei J."/>
            <person name="Que T."/>
            <person name="Du C."/>
            <person name="Cheng J."/>
            <person name="Dai P."/>
            <person name="Han X."/>
            <person name="Huang E."/>
            <person name="Gao Y."/>
            <person name="Liu J."/>
            <person name="Shao H."/>
            <person name="Ye R."/>
            <person name="Li L."/>
            <person name="Wei W."/>
            <person name="Wang X."/>
            <person name="Wang C."/>
            <person name="Yang T."/>
            <person name="Huo Q."/>
            <person name="Li W."/>
            <person name="Guo W."/>
            <person name="Chen H."/>
            <person name="Zhou L."/>
            <person name="Ni X."/>
            <person name="Tian J."/>
            <person name="Zhou Y."/>
            <person name="Sheng Y."/>
            <person name="Liu T."/>
            <person name="Pan Y."/>
            <person name="Xia L."/>
            <person name="Li J."/>
            <person name="Zhao F."/>
            <person name="Cao W."/>
        </authorList>
    </citation>
    <scope>NUCLEOTIDE SEQUENCE</scope>
    <source>
        <strain evidence="1">Dsil-2018</strain>
    </source>
</reference>
<name>A0ACB8CFZ3_DERSI</name>
<gene>
    <name evidence="1" type="ORF">HPB49_015174</name>
</gene>
<keyword evidence="2" id="KW-1185">Reference proteome</keyword>
<protein>
    <submittedName>
        <fullName evidence="1">Uncharacterized protein</fullName>
    </submittedName>
</protein>
<accession>A0ACB8CFZ3</accession>